<gene>
    <name evidence="10" type="ORF">SM436_27345</name>
</gene>
<dbReference type="InterPro" id="IPR027417">
    <property type="entry name" value="P-loop_NTPase"/>
</dbReference>
<evidence type="ECO:0000256" key="1">
    <source>
        <dbReference type="ARBA" id="ARBA00004202"/>
    </source>
</evidence>
<comment type="caution">
    <text evidence="10">The sequence shown here is derived from an EMBL/GenBank/DDBJ whole genome shotgun (WGS) entry which is preliminary data.</text>
</comment>
<evidence type="ECO:0000256" key="8">
    <source>
        <dbReference type="SAM" id="MobiDB-lite"/>
    </source>
</evidence>
<dbReference type="PROSITE" id="PS00211">
    <property type="entry name" value="ABC_TRANSPORTER_1"/>
    <property type="match status" value="1"/>
</dbReference>
<dbReference type="GO" id="GO:0005524">
    <property type="term" value="F:ATP binding"/>
    <property type="evidence" value="ECO:0007669"/>
    <property type="project" value="UniProtKB-KW"/>
</dbReference>
<sequence>MRRSPGRSPTAADAASAGSEGGPLLSVAGLSVSFRTRTGETRAVRDVSFDLAPGEILGLVGESGSGKSTVLTSLMRMLPGNATASAGHVRFGGTDLLALREDRMRRLRGDRIGLIPQRPMTSLSPTTPIGRQLRWHLPAGGDAGGGGGPGGGDRLGELLREVGLGAVLDRLDGYPFEFSGGQLQRMLIAVAALGRRPELLLADEPTTTLDATVQAQVIRLLLELRDRVGLAMIFVTHDLGVISQISDRVGVMYAGRLVETAPVRELFAAPRHPYTRALIGAMPGRHPRGEPLRTIPGTVGGANLLPGCPFAPRCDMAADACGVEHPGARVIGASTVSCHRADEVV</sequence>
<evidence type="ECO:0000256" key="4">
    <source>
        <dbReference type="ARBA" id="ARBA00022475"/>
    </source>
</evidence>
<dbReference type="CDD" id="cd03257">
    <property type="entry name" value="ABC_NikE_OppD_transporters"/>
    <property type="match status" value="1"/>
</dbReference>
<dbReference type="Proteomes" id="UP001569904">
    <property type="component" value="Unassembled WGS sequence"/>
</dbReference>
<evidence type="ECO:0000259" key="9">
    <source>
        <dbReference type="PROSITE" id="PS50893"/>
    </source>
</evidence>
<protein>
    <submittedName>
        <fullName evidence="10">ABC transporter ATP-binding protein</fullName>
    </submittedName>
</protein>
<comment type="similarity">
    <text evidence="2">Belongs to the ABC transporter superfamily.</text>
</comment>
<evidence type="ECO:0000313" key="11">
    <source>
        <dbReference type="Proteomes" id="UP001569904"/>
    </source>
</evidence>
<keyword evidence="4" id="KW-1003">Cell membrane</keyword>
<organism evidence="10 11">
    <name type="scientific">Actinomadura chokoriensis</name>
    <dbReference type="NCBI Taxonomy" id="454156"/>
    <lineage>
        <taxon>Bacteria</taxon>
        <taxon>Bacillati</taxon>
        <taxon>Actinomycetota</taxon>
        <taxon>Actinomycetes</taxon>
        <taxon>Streptosporangiales</taxon>
        <taxon>Thermomonosporaceae</taxon>
        <taxon>Actinomadura</taxon>
    </lineage>
</organism>
<dbReference type="RefSeq" id="WP_371944158.1">
    <property type="nucleotide sequence ID" value="NZ_JAXCEH010000021.1"/>
</dbReference>
<comment type="subcellular location">
    <subcellularLocation>
        <location evidence="1">Cell membrane</location>
        <topology evidence="1">Peripheral membrane protein</topology>
    </subcellularLocation>
</comment>
<evidence type="ECO:0000256" key="5">
    <source>
        <dbReference type="ARBA" id="ARBA00022741"/>
    </source>
</evidence>
<dbReference type="NCBIfam" id="TIGR01727">
    <property type="entry name" value="oligo_HPY"/>
    <property type="match status" value="1"/>
</dbReference>
<dbReference type="Pfam" id="PF00005">
    <property type="entry name" value="ABC_tran"/>
    <property type="match status" value="1"/>
</dbReference>
<dbReference type="Pfam" id="PF08352">
    <property type="entry name" value="oligo_HPY"/>
    <property type="match status" value="1"/>
</dbReference>
<evidence type="ECO:0000313" key="10">
    <source>
        <dbReference type="EMBL" id="MFA1557412.1"/>
    </source>
</evidence>
<evidence type="ECO:0000256" key="3">
    <source>
        <dbReference type="ARBA" id="ARBA00022448"/>
    </source>
</evidence>
<dbReference type="PANTHER" id="PTHR43297:SF2">
    <property type="entry name" value="DIPEPTIDE TRANSPORT ATP-BINDING PROTEIN DPPD"/>
    <property type="match status" value="1"/>
</dbReference>
<dbReference type="InterPro" id="IPR013563">
    <property type="entry name" value="Oligopep_ABC_C"/>
</dbReference>
<dbReference type="PROSITE" id="PS50893">
    <property type="entry name" value="ABC_TRANSPORTER_2"/>
    <property type="match status" value="1"/>
</dbReference>
<feature type="region of interest" description="Disordered" evidence="8">
    <location>
        <begin position="1"/>
        <end position="20"/>
    </location>
</feature>
<evidence type="ECO:0000256" key="6">
    <source>
        <dbReference type="ARBA" id="ARBA00022840"/>
    </source>
</evidence>
<dbReference type="SMART" id="SM00382">
    <property type="entry name" value="AAA"/>
    <property type="match status" value="1"/>
</dbReference>
<dbReference type="EMBL" id="JAXCEH010000021">
    <property type="protein sequence ID" value="MFA1557412.1"/>
    <property type="molecule type" value="Genomic_DNA"/>
</dbReference>
<dbReference type="InterPro" id="IPR003439">
    <property type="entry name" value="ABC_transporter-like_ATP-bd"/>
</dbReference>
<keyword evidence="6 10" id="KW-0067">ATP-binding</keyword>
<dbReference type="InterPro" id="IPR017871">
    <property type="entry name" value="ABC_transporter-like_CS"/>
</dbReference>
<evidence type="ECO:0000256" key="7">
    <source>
        <dbReference type="ARBA" id="ARBA00023136"/>
    </source>
</evidence>
<name>A0ABV4R7M5_9ACTN</name>
<keyword evidence="3" id="KW-0813">Transport</keyword>
<dbReference type="InterPro" id="IPR003593">
    <property type="entry name" value="AAA+_ATPase"/>
</dbReference>
<reference evidence="10 11" key="1">
    <citation type="submission" date="2023-11" db="EMBL/GenBank/DDBJ databases">
        <title>Actinomadura monticuli sp. nov., isolated from volcanic ash.</title>
        <authorList>
            <person name="Lee S.D."/>
            <person name="Yang H."/>
            <person name="Kim I.S."/>
        </authorList>
    </citation>
    <scope>NUCLEOTIDE SEQUENCE [LARGE SCALE GENOMIC DNA]</scope>
    <source>
        <strain evidence="10 11">DSM 45346</strain>
    </source>
</reference>
<evidence type="ECO:0000256" key="2">
    <source>
        <dbReference type="ARBA" id="ARBA00005417"/>
    </source>
</evidence>
<dbReference type="InterPro" id="IPR050388">
    <property type="entry name" value="ABC_Ni/Peptide_Import"/>
</dbReference>
<feature type="domain" description="ABC transporter" evidence="9">
    <location>
        <begin position="27"/>
        <end position="279"/>
    </location>
</feature>
<dbReference type="PANTHER" id="PTHR43297">
    <property type="entry name" value="OLIGOPEPTIDE TRANSPORT ATP-BINDING PROTEIN APPD"/>
    <property type="match status" value="1"/>
</dbReference>
<dbReference type="Gene3D" id="3.40.50.300">
    <property type="entry name" value="P-loop containing nucleotide triphosphate hydrolases"/>
    <property type="match status" value="1"/>
</dbReference>
<keyword evidence="5" id="KW-0547">Nucleotide-binding</keyword>
<dbReference type="SUPFAM" id="SSF52540">
    <property type="entry name" value="P-loop containing nucleoside triphosphate hydrolases"/>
    <property type="match status" value="1"/>
</dbReference>
<keyword evidence="11" id="KW-1185">Reference proteome</keyword>
<accession>A0ABV4R7M5</accession>
<proteinExistence type="inferred from homology"/>
<feature type="compositionally biased region" description="Low complexity" evidence="8">
    <location>
        <begin position="1"/>
        <end position="18"/>
    </location>
</feature>
<keyword evidence="7" id="KW-0472">Membrane</keyword>